<dbReference type="PANTHER" id="PTHR10514">
    <property type="entry name" value="ANGIOTENSIN-CONVERTING ENZYME"/>
    <property type="match status" value="1"/>
</dbReference>
<dbReference type="GO" id="GO:0005886">
    <property type="term" value="C:plasma membrane"/>
    <property type="evidence" value="ECO:0007669"/>
    <property type="project" value="TreeGrafter"/>
</dbReference>
<evidence type="ECO:0000256" key="7">
    <source>
        <dbReference type="PIRSR" id="PIRSR601548-3"/>
    </source>
</evidence>
<dbReference type="PRINTS" id="PR00791">
    <property type="entry name" value="PEPDIPTASEA"/>
</dbReference>
<feature type="binding site" evidence="7">
    <location>
        <position position="381"/>
    </location>
    <ligand>
        <name>Zn(2+)</name>
        <dbReference type="ChEBI" id="CHEBI:29105"/>
        <label>1</label>
        <note>catalytic</note>
    </ligand>
</feature>
<comment type="cofactor">
    <cofactor evidence="12">
        <name>Zn(2+)</name>
        <dbReference type="ChEBI" id="CHEBI:29105"/>
    </cofactor>
    <text evidence="12">Binds 1 zinc ion per subunit.</text>
</comment>
<feature type="active site" description="Proton donor 1" evidence="5">
    <location>
        <position position="508"/>
    </location>
</feature>
<keyword evidence="2 13" id="KW-0732">Signal</keyword>
<keyword evidence="12" id="KW-0645">Protease</keyword>
<feature type="signal peptide" evidence="13">
    <location>
        <begin position="1"/>
        <end position="18"/>
    </location>
</feature>
<keyword evidence="12" id="KW-0121">Carboxypeptidase</keyword>
<proteinExistence type="inferred from homology"/>
<protein>
    <recommendedName>
        <fullName evidence="12">Angiotensin-converting enzyme</fullName>
        <ecNumber evidence="12">3.4.-.-</ecNumber>
    </recommendedName>
</protein>
<evidence type="ECO:0000256" key="5">
    <source>
        <dbReference type="PIRSR" id="PIRSR601548-1"/>
    </source>
</evidence>
<evidence type="ECO:0000313" key="15">
    <source>
        <dbReference type="Proteomes" id="UP001162162"/>
    </source>
</evidence>
<reference evidence="14" key="1">
    <citation type="journal article" date="2023" name="Insect Mol. Biol.">
        <title>Genome sequencing provides insights into the evolution of gene families encoding plant cell wall-degrading enzymes in longhorned beetles.</title>
        <authorList>
            <person name="Shin N.R."/>
            <person name="Okamura Y."/>
            <person name="Kirsch R."/>
            <person name="Pauchet Y."/>
        </authorList>
    </citation>
    <scope>NUCLEOTIDE SEQUENCE</scope>
    <source>
        <strain evidence="14">AMC_N1</strain>
    </source>
</reference>
<dbReference type="EMBL" id="JAPWTK010000293">
    <property type="protein sequence ID" value="KAJ8943308.1"/>
    <property type="molecule type" value="Genomic_DNA"/>
</dbReference>
<keyword evidence="4 12" id="KW-0325">Glycoprotein</keyword>
<feature type="active site" description="Proton acceptor 1" evidence="5">
    <location>
        <position position="378"/>
    </location>
</feature>
<evidence type="ECO:0000256" key="6">
    <source>
        <dbReference type="PIRSR" id="PIRSR601548-2"/>
    </source>
</evidence>
<keyword evidence="12" id="KW-0482">Metalloprotease</keyword>
<feature type="disulfide bond" evidence="8 11">
    <location>
        <begin position="346"/>
        <end position="364"/>
    </location>
</feature>
<feature type="active site" description="Proton donor 2" evidence="9">
    <location>
        <position position="508"/>
    </location>
</feature>
<dbReference type="EC" id="3.4.-.-" evidence="12"/>
<evidence type="ECO:0000256" key="11">
    <source>
        <dbReference type="PROSITE-ProRule" id="PRU01355"/>
    </source>
</evidence>
<keyword evidence="3 8" id="KW-1015">Disulfide bond</keyword>
<feature type="binding site" evidence="10">
    <location>
        <position position="405"/>
    </location>
    <ligand>
        <name>Zn(2+)</name>
        <dbReference type="ChEBI" id="CHEBI:29105"/>
        <label>2</label>
        <note>catalytic</note>
    </ligand>
</feature>
<feature type="binding site" evidence="10">
    <location>
        <position position="381"/>
    </location>
    <ligand>
        <name>Zn(2+)</name>
        <dbReference type="ChEBI" id="CHEBI:29105"/>
        <label>2</label>
        <note>catalytic</note>
    </ligand>
</feature>
<keyword evidence="7 12" id="KW-0862">Zinc</keyword>
<evidence type="ECO:0000256" key="1">
    <source>
        <dbReference type="ARBA" id="ARBA00008139"/>
    </source>
</evidence>
<comment type="caution">
    <text evidence="11">Lacks conserved residue(s) required for the propagation of feature annotation.</text>
</comment>
<dbReference type="AlphaFoldDB" id="A0AAV8XW85"/>
<keyword evidence="12" id="KW-0378">Hydrolase</keyword>
<keyword evidence="7 12" id="KW-0479">Metal-binding</keyword>
<comment type="similarity">
    <text evidence="1 11 12">Belongs to the peptidase M2 family.</text>
</comment>
<organism evidence="14 15">
    <name type="scientific">Aromia moschata</name>
    <dbReference type="NCBI Taxonomy" id="1265417"/>
    <lineage>
        <taxon>Eukaryota</taxon>
        <taxon>Metazoa</taxon>
        <taxon>Ecdysozoa</taxon>
        <taxon>Arthropoda</taxon>
        <taxon>Hexapoda</taxon>
        <taxon>Insecta</taxon>
        <taxon>Pterygota</taxon>
        <taxon>Neoptera</taxon>
        <taxon>Endopterygota</taxon>
        <taxon>Coleoptera</taxon>
        <taxon>Polyphaga</taxon>
        <taxon>Cucujiformia</taxon>
        <taxon>Chrysomeloidea</taxon>
        <taxon>Cerambycidae</taxon>
        <taxon>Cerambycinae</taxon>
        <taxon>Callichromatini</taxon>
        <taxon>Aromia</taxon>
    </lineage>
</organism>
<dbReference type="CDD" id="cd06461">
    <property type="entry name" value="M2_ACE"/>
    <property type="match status" value="1"/>
</dbReference>
<evidence type="ECO:0000313" key="14">
    <source>
        <dbReference type="EMBL" id="KAJ8943308.1"/>
    </source>
</evidence>
<sequence length="668" mass="77298">MFQLSLPVLAAIFICIQAKLSQDELRSFLQTTYEQQASQMCYKAQIAEFNYETDIKNKVKEELTTNTTLESAAWEKDIWDKYFKDLNPEDYSSDPSLQRQVRMLRILGNAALDKEKLAELTNVTNQMTGIYSTAKICPYTKQECDLETEGLSLEPDIEEIMKNSSDYDELSYVWTAWRNATGAKMKNLYKNYVNLSNEAAQANNFTDKGAYWRFFYEDADFIERMDALWSQVEPLYVELHKYVSRKLKMRYRSKLDLSGGLIPAHVFGNMWAQSWGNIADVVRPFPNASKLNVDAALKEKGYTVQDMFRIADEFYQSMGLLPMGVCYNESAGAMVAKPTDGREVLCHASAWDFCDGETYRLKMCTQVDFEDFITIHHEMGHIQYYMQYKKQPYPFRDGANPGFHEAIGDTIALSVATPKHLQKIDLLKNYTDSYEESINSLMDMALDKVAFLPLRSPHRQMEVGHLQRLRSRRKWNTHWWEYRTYYQGVKPPVDRSDETDFDPGAKFHVPGDSQYIAYFLAHILQFQFYKSLCIAAGEYDPANRTIPLHKCDFYKSTAAGDKLREGLKLGSSKHWSETLEIMTGSKEVSAEPLLEYFEPLYEFLKSENEKIENFLRQFFRPRVRVNIVVLLFNHANPNQTDPVSSNNQTLVEDQKALSKDETLKLVIS</sequence>
<feature type="binding site" evidence="6">
    <location>
        <position position="216"/>
    </location>
    <ligand>
        <name>chloride</name>
        <dbReference type="ChEBI" id="CHEBI:17996"/>
        <label>1</label>
    </ligand>
</feature>
<evidence type="ECO:0000256" key="3">
    <source>
        <dbReference type="ARBA" id="ARBA00023157"/>
    </source>
</evidence>
<evidence type="ECO:0000256" key="8">
    <source>
        <dbReference type="PIRSR" id="PIRSR601548-4"/>
    </source>
</evidence>
<dbReference type="PROSITE" id="PS52011">
    <property type="entry name" value="PEPTIDASE_M2"/>
    <property type="match status" value="1"/>
</dbReference>
<name>A0AAV8XW85_9CUCU</name>
<dbReference type="PANTHER" id="PTHR10514:SF27">
    <property type="entry name" value="ANGIOTENSIN-CONVERTING ENZYME"/>
    <property type="match status" value="1"/>
</dbReference>
<dbReference type="SUPFAM" id="SSF55486">
    <property type="entry name" value="Metalloproteases ('zincins'), catalytic domain"/>
    <property type="match status" value="1"/>
</dbReference>
<evidence type="ECO:0000256" key="2">
    <source>
        <dbReference type="ARBA" id="ARBA00022729"/>
    </source>
</evidence>
<feature type="active site" description="Proton acceptor 2" evidence="9">
    <location>
        <position position="378"/>
    </location>
</feature>
<evidence type="ECO:0000256" key="12">
    <source>
        <dbReference type="RuleBase" id="RU361144"/>
    </source>
</evidence>
<dbReference type="Proteomes" id="UP001162162">
    <property type="component" value="Unassembled WGS sequence"/>
</dbReference>
<feature type="binding site" evidence="7">
    <location>
        <position position="377"/>
    </location>
    <ligand>
        <name>Zn(2+)</name>
        <dbReference type="ChEBI" id="CHEBI:29105"/>
        <label>1</label>
        <note>catalytic</note>
    </ligand>
</feature>
<dbReference type="GO" id="GO:0008237">
    <property type="term" value="F:metallopeptidase activity"/>
    <property type="evidence" value="ECO:0007669"/>
    <property type="project" value="UniProtKB-KW"/>
</dbReference>
<dbReference type="Pfam" id="PF01401">
    <property type="entry name" value="Peptidase_M2"/>
    <property type="match status" value="1"/>
</dbReference>
<feature type="binding site" evidence="10">
    <location>
        <position position="377"/>
    </location>
    <ligand>
        <name>Zn(2+)</name>
        <dbReference type="ChEBI" id="CHEBI:29105"/>
        <label>2</label>
        <note>catalytic</note>
    </ligand>
</feature>
<dbReference type="InterPro" id="IPR001548">
    <property type="entry name" value="Peptidase_M2"/>
</dbReference>
<keyword evidence="15" id="KW-1185">Reference proteome</keyword>
<dbReference type="GO" id="GO:0046872">
    <property type="term" value="F:metal ion binding"/>
    <property type="evidence" value="ECO:0007669"/>
    <property type="project" value="UniProtKB-KW"/>
</dbReference>
<evidence type="ECO:0000256" key="13">
    <source>
        <dbReference type="SAM" id="SignalP"/>
    </source>
</evidence>
<accession>A0AAV8XW85</accession>
<comment type="caution">
    <text evidence="14">The sequence shown here is derived from an EMBL/GenBank/DDBJ whole genome shotgun (WGS) entry which is preliminary data.</text>
</comment>
<feature type="disulfide bond" evidence="8 11">
    <location>
        <begin position="533"/>
        <end position="551"/>
    </location>
</feature>
<feature type="binding site" evidence="7">
    <location>
        <position position="405"/>
    </location>
    <ligand>
        <name>Zn(2+)</name>
        <dbReference type="ChEBI" id="CHEBI:29105"/>
        <label>1</label>
        <note>catalytic</note>
    </ligand>
</feature>
<evidence type="ECO:0000256" key="10">
    <source>
        <dbReference type="PIRSR" id="PIRSR601548-8"/>
    </source>
</evidence>
<gene>
    <name evidence="14" type="ORF">NQ318_004749</name>
</gene>
<dbReference type="GO" id="GO:0004180">
    <property type="term" value="F:carboxypeptidase activity"/>
    <property type="evidence" value="ECO:0007669"/>
    <property type="project" value="UniProtKB-KW"/>
</dbReference>
<evidence type="ECO:0000256" key="9">
    <source>
        <dbReference type="PIRSR" id="PIRSR601548-6"/>
    </source>
</evidence>
<feature type="chain" id="PRO_5043911356" description="Angiotensin-converting enzyme" evidence="13">
    <location>
        <begin position="19"/>
        <end position="668"/>
    </location>
</feature>
<dbReference type="GO" id="GO:0008241">
    <property type="term" value="F:peptidyl-dipeptidase activity"/>
    <property type="evidence" value="ECO:0007669"/>
    <property type="project" value="InterPro"/>
</dbReference>
<dbReference type="GO" id="GO:0006508">
    <property type="term" value="P:proteolysis"/>
    <property type="evidence" value="ECO:0007669"/>
    <property type="project" value="UniProtKB-KW"/>
</dbReference>
<evidence type="ECO:0000256" key="4">
    <source>
        <dbReference type="ARBA" id="ARBA00023180"/>
    </source>
</evidence>